<protein>
    <submittedName>
        <fullName evidence="1">Uncharacterized protein</fullName>
    </submittedName>
</protein>
<evidence type="ECO:0000313" key="2">
    <source>
        <dbReference type="Proteomes" id="UP000054047"/>
    </source>
</evidence>
<dbReference type="AlphaFoldDB" id="A0A0C2FZ07"/>
<dbReference type="Proteomes" id="UP000054047">
    <property type="component" value="Unassembled WGS sequence"/>
</dbReference>
<dbReference type="EMBL" id="KN745133">
    <property type="protein sequence ID" value="KIH51889.1"/>
    <property type="molecule type" value="Genomic_DNA"/>
</dbReference>
<reference evidence="1 2" key="1">
    <citation type="submission" date="2013-12" db="EMBL/GenBank/DDBJ databases">
        <title>Draft genome of the parsitic nematode Ancylostoma duodenale.</title>
        <authorList>
            <person name="Mitreva M."/>
        </authorList>
    </citation>
    <scope>NUCLEOTIDE SEQUENCE [LARGE SCALE GENOMIC DNA]</scope>
    <source>
        <strain evidence="1 2">Zhejiang</strain>
    </source>
</reference>
<name>A0A0C2FZ07_9BILA</name>
<keyword evidence="2" id="KW-1185">Reference proteome</keyword>
<organism evidence="1 2">
    <name type="scientific">Ancylostoma duodenale</name>
    <dbReference type="NCBI Taxonomy" id="51022"/>
    <lineage>
        <taxon>Eukaryota</taxon>
        <taxon>Metazoa</taxon>
        <taxon>Ecdysozoa</taxon>
        <taxon>Nematoda</taxon>
        <taxon>Chromadorea</taxon>
        <taxon>Rhabditida</taxon>
        <taxon>Rhabditina</taxon>
        <taxon>Rhabditomorpha</taxon>
        <taxon>Strongyloidea</taxon>
        <taxon>Ancylostomatidae</taxon>
        <taxon>Ancylostomatinae</taxon>
        <taxon>Ancylostoma</taxon>
    </lineage>
</organism>
<sequence>MSRWSVGSAPGSVKPVYGARYPPLQHDIPCGSPTKDLAKQSKFQDYENSVSDAWDTRVLVDDALASASAARVLAAHAAGKTREEVIMPRVNPAPTKNGRVQALQRLAIQKAVVVLLEPCSAFDDENAEKLRKRRF</sequence>
<accession>A0A0C2FZ07</accession>
<proteinExistence type="predicted"/>
<feature type="non-terminal residue" evidence="1">
    <location>
        <position position="135"/>
    </location>
</feature>
<dbReference type="OrthoDB" id="26371at2759"/>
<evidence type="ECO:0000313" key="1">
    <source>
        <dbReference type="EMBL" id="KIH51889.1"/>
    </source>
</evidence>
<gene>
    <name evidence="1" type="ORF">ANCDUO_18016</name>
</gene>